<comment type="caution">
    <text evidence="2">The sequence shown here is derived from an EMBL/GenBank/DDBJ whole genome shotgun (WGS) entry which is preliminary data.</text>
</comment>
<evidence type="ECO:0000313" key="2">
    <source>
        <dbReference type="EMBL" id="OWA53146.1"/>
    </source>
</evidence>
<dbReference type="EMBL" id="MTYJ01000305">
    <property type="protein sequence ID" value="OWA53146.1"/>
    <property type="molecule type" value="Genomic_DNA"/>
</dbReference>
<gene>
    <name evidence="2" type="ORF">BV898_17581</name>
</gene>
<dbReference type="Proteomes" id="UP000192578">
    <property type="component" value="Unassembled WGS sequence"/>
</dbReference>
<organism evidence="2 3">
    <name type="scientific">Hypsibius exemplaris</name>
    <name type="common">Freshwater tardigrade</name>
    <dbReference type="NCBI Taxonomy" id="2072580"/>
    <lineage>
        <taxon>Eukaryota</taxon>
        <taxon>Metazoa</taxon>
        <taxon>Ecdysozoa</taxon>
        <taxon>Tardigrada</taxon>
        <taxon>Eutardigrada</taxon>
        <taxon>Parachela</taxon>
        <taxon>Hypsibioidea</taxon>
        <taxon>Hypsibiidae</taxon>
        <taxon>Hypsibius</taxon>
    </lineage>
</organism>
<feature type="region of interest" description="Disordered" evidence="1">
    <location>
        <begin position="73"/>
        <end position="121"/>
    </location>
</feature>
<feature type="compositionally biased region" description="Basic and acidic residues" evidence="1">
    <location>
        <begin position="92"/>
        <end position="110"/>
    </location>
</feature>
<proteinExistence type="predicted"/>
<feature type="compositionally biased region" description="Basic residues" evidence="1">
    <location>
        <begin position="29"/>
        <end position="41"/>
    </location>
</feature>
<evidence type="ECO:0000313" key="3">
    <source>
        <dbReference type="Proteomes" id="UP000192578"/>
    </source>
</evidence>
<feature type="region of interest" description="Disordered" evidence="1">
    <location>
        <begin position="1"/>
        <end position="42"/>
    </location>
</feature>
<evidence type="ECO:0000256" key="1">
    <source>
        <dbReference type="SAM" id="MobiDB-lite"/>
    </source>
</evidence>
<protein>
    <submittedName>
        <fullName evidence="2">Uncharacterized protein</fullName>
    </submittedName>
</protein>
<feature type="compositionally biased region" description="Polar residues" evidence="1">
    <location>
        <begin position="1"/>
        <end position="18"/>
    </location>
</feature>
<sequence length="310" mass="35159">MCTRSSGNLILPVQQTPKTTKRIDEVGKKRPSRPQSKRQKTQARSVLEQLLHEQKKATRLSTSIQLRLDAELSRQLHVAPPPRSRSTSRQHKPIDRPNRQRRDDVFDRLGTKTGTTSDSKNREVVTSFAQWTRGFYVFIAHRSHHYDFLRVPLLNYLNVVAQLAERLPLSQWVAYDALHRLRAAVRPDDISIWSDQIPSLLYGCTIKPSSKSQAGTTSHGYIMIFYYPAFMKRFHSIIALVLLPPLLSKMSLSHLLVFAQKRMGHIESFSTYLAPQATVSMTRPVPIPIPSNSVVLMMQSVSLSVPASAP</sequence>
<keyword evidence="3" id="KW-1185">Reference proteome</keyword>
<name>A0A9X6NIA4_HYPEX</name>
<reference evidence="3" key="1">
    <citation type="submission" date="2017-01" db="EMBL/GenBank/DDBJ databases">
        <title>Comparative genomics of anhydrobiosis in the tardigrade Hypsibius dujardini.</title>
        <authorList>
            <person name="Yoshida Y."/>
            <person name="Koutsovoulos G."/>
            <person name="Laetsch D."/>
            <person name="Stevens L."/>
            <person name="Kumar S."/>
            <person name="Horikawa D."/>
            <person name="Ishino K."/>
            <person name="Komine S."/>
            <person name="Tomita M."/>
            <person name="Blaxter M."/>
            <person name="Arakawa K."/>
        </authorList>
    </citation>
    <scope>NUCLEOTIDE SEQUENCE [LARGE SCALE GENOMIC DNA]</scope>
    <source>
        <strain evidence="3">Z151</strain>
    </source>
</reference>
<accession>A0A9X6NIA4</accession>
<dbReference type="AlphaFoldDB" id="A0A9X6NIA4"/>